<dbReference type="AlphaFoldDB" id="B8KT02"/>
<dbReference type="OrthoDB" id="9810614at2"/>
<organism evidence="6 7">
    <name type="scientific">Luminiphilus syltensis NOR5-1B</name>
    <dbReference type="NCBI Taxonomy" id="565045"/>
    <lineage>
        <taxon>Bacteria</taxon>
        <taxon>Pseudomonadati</taxon>
        <taxon>Pseudomonadota</taxon>
        <taxon>Gammaproteobacteria</taxon>
        <taxon>Cellvibrionales</taxon>
        <taxon>Halieaceae</taxon>
        <taxon>Luminiphilus</taxon>
    </lineage>
</organism>
<evidence type="ECO:0000256" key="1">
    <source>
        <dbReference type="ARBA" id="ARBA00022692"/>
    </source>
</evidence>
<keyword evidence="3 4" id="KW-0472">Membrane</keyword>
<feature type="transmembrane region" description="Helical" evidence="4">
    <location>
        <begin position="160"/>
        <end position="181"/>
    </location>
</feature>
<dbReference type="GO" id="GO:0022857">
    <property type="term" value="F:transmembrane transporter activity"/>
    <property type="evidence" value="ECO:0007669"/>
    <property type="project" value="InterPro"/>
</dbReference>
<dbReference type="PANTHER" id="PTHR23521">
    <property type="entry name" value="TRANSPORTER MFS SUPERFAMILY"/>
    <property type="match status" value="1"/>
</dbReference>
<feature type="transmembrane region" description="Helical" evidence="4">
    <location>
        <begin position="70"/>
        <end position="87"/>
    </location>
</feature>
<dbReference type="InterPro" id="IPR036259">
    <property type="entry name" value="MFS_trans_sf"/>
</dbReference>
<dbReference type="STRING" id="565045.NOR51B_2297"/>
<feature type="transmembrane region" description="Helical" evidence="4">
    <location>
        <begin position="352"/>
        <end position="370"/>
    </location>
</feature>
<dbReference type="InterPro" id="IPR020846">
    <property type="entry name" value="MFS_dom"/>
</dbReference>
<dbReference type="HOGENOM" id="CLU_035018_1_1_6"/>
<reference evidence="7" key="1">
    <citation type="journal article" date="2013" name="BMC Microbiol.">
        <title>Taxonomy and evolution of bacteriochlorophyll a-containing members of the OM60/NOR5 clade of marine gammaproteobacteria: description of Luminiphilus syltensis gen. nov., sp. nov., reclassification of Haliea rubra as Pseudohaliea rubra gen. nov., comb. nov., and emendation of Chromatocurvus halotolerans.</title>
        <authorList>
            <person name="Spring S."/>
            <person name="Riedel T."/>
            <person name="Sproer C."/>
            <person name="Yan S."/>
            <person name="Harder J."/>
            <person name="Fuchs B.M."/>
        </authorList>
    </citation>
    <scope>NUCLEOTIDE SEQUENCE [LARGE SCALE GENOMIC DNA]</scope>
    <source>
        <strain evidence="7">NOR51-B</strain>
    </source>
</reference>
<feature type="transmembrane region" description="Helical" evidence="4">
    <location>
        <begin position="319"/>
        <end position="340"/>
    </location>
</feature>
<dbReference type="PROSITE" id="PS50850">
    <property type="entry name" value="MFS"/>
    <property type="match status" value="1"/>
</dbReference>
<feature type="transmembrane region" description="Helical" evidence="4">
    <location>
        <begin position="287"/>
        <end position="307"/>
    </location>
</feature>
<evidence type="ECO:0000313" key="7">
    <source>
        <dbReference type="Proteomes" id="UP000004699"/>
    </source>
</evidence>
<dbReference type="InterPro" id="IPR047200">
    <property type="entry name" value="MFS_YcaD-like"/>
</dbReference>
<keyword evidence="7" id="KW-1185">Reference proteome</keyword>
<dbReference type="Pfam" id="PF07690">
    <property type="entry name" value="MFS_1"/>
    <property type="match status" value="1"/>
</dbReference>
<evidence type="ECO:0000256" key="3">
    <source>
        <dbReference type="ARBA" id="ARBA00023136"/>
    </source>
</evidence>
<dbReference type="SUPFAM" id="SSF103473">
    <property type="entry name" value="MFS general substrate transporter"/>
    <property type="match status" value="1"/>
</dbReference>
<dbReference type="RefSeq" id="WP_009021090.1">
    <property type="nucleotide sequence ID" value="NZ_DS999411.1"/>
</dbReference>
<feature type="transmembrane region" description="Helical" evidence="4">
    <location>
        <begin position="232"/>
        <end position="251"/>
    </location>
</feature>
<feature type="transmembrane region" description="Helical" evidence="4">
    <location>
        <begin position="263"/>
        <end position="281"/>
    </location>
</feature>
<dbReference type="GO" id="GO:0005886">
    <property type="term" value="C:plasma membrane"/>
    <property type="evidence" value="ECO:0007669"/>
    <property type="project" value="TreeGrafter"/>
</dbReference>
<dbReference type="CDD" id="cd17477">
    <property type="entry name" value="MFS_YcaD_like"/>
    <property type="match status" value="1"/>
</dbReference>
<accession>B8KT02</accession>
<dbReference type="EMBL" id="DS999411">
    <property type="protein sequence ID" value="EED36346.1"/>
    <property type="molecule type" value="Genomic_DNA"/>
</dbReference>
<evidence type="ECO:0000256" key="4">
    <source>
        <dbReference type="SAM" id="Phobius"/>
    </source>
</evidence>
<dbReference type="eggNOG" id="COG0477">
    <property type="taxonomic scope" value="Bacteria"/>
</dbReference>
<sequence length="449" mass="48013">MTEFRSLFALLLSTALLVTGHGLHYTLLPLRAAENGFSATQIGLTGSVYFAGFMTGCFINPHIIARVGHIRCFAALVALFLASMLLLDVFTQWWLWLVLRFVIGVMMCGAYTVIESWLTDQTPMSARGRVLAIYTFLALSAMVAGQLLVNLAPISSSTPFIILGIILALSIVPVSLTRSLAPAPISRTRLSFMLLYRRSRTAFAGGLVSGLVMGSFWSLGAVYALNMSGESSFAPLFITACVAGGALGQYPIGVFSDRIDRRYILAALCLLTAASSLLLAFQDSKFWLIAFAGCFGASANALYPLSLAKASDNSERDEFVLIGSSVLLLHALGAALAPLAVGPLMNQFGPQALFSSLSILSVLFGLYIVLQPRSETAVAAAVQGSFIAVGVETVPASFEIDPRSTEDMSHPIEAAHEPLSTYDAAEVAEENVDVSAPEIAERARETDFR</sequence>
<feature type="transmembrane region" description="Helical" evidence="4">
    <location>
        <begin position="130"/>
        <end position="148"/>
    </location>
</feature>
<dbReference type="Proteomes" id="UP000004699">
    <property type="component" value="Unassembled WGS sequence"/>
</dbReference>
<name>B8KT02_9GAMM</name>
<keyword evidence="1 4" id="KW-0812">Transmembrane</keyword>
<evidence type="ECO:0000259" key="5">
    <source>
        <dbReference type="PROSITE" id="PS50850"/>
    </source>
</evidence>
<gene>
    <name evidence="6" type="ORF">NOR51B_2297</name>
</gene>
<evidence type="ECO:0000256" key="2">
    <source>
        <dbReference type="ARBA" id="ARBA00022989"/>
    </source>
</evidence>
<keyword evidence="2 4" id="KW-1133">Transmembrane helix</keyword>
<protein>
    <submittedName>
        <fullName evidence="6">Major facilitator superfamily protein</fullName>
    </submittedName>
</protein>
<dbReference type="Gene3D" id="1.20.1250.20">
    <property type="entry name" value="MFS general substrate transporter like domains"/>
    <property type="match status" value="2"/>
</dbReference>
<dbReference type="InterPro" id="IPR011701">
    <property type="entry name" value="MFS"/>
</dbReference>
<dbReference type="PANTHER" id="PTHR23521:SF3">
    <property type="entry name" value="MFS TRANSPORTER"/>
    <property type="match status" value="1"/>
</dbReference>
<feature type="transmembrane region" description="Helical" evidence="4">
    <location>
        <begin position="202"/>
        <end position="226"/>
    </location>
</feature>
<feature type="domain" description="Major facilitator superfamily (MFS) profile" evidence="5">
    <location>
        <begin position="6"/>
        <end position="373"/>
    </location>
</feature>
<proteinExistence type="predicted"/>
<evidence type="ECO:0000313" key="6">
    <source>
        <dbReference type="EMBL" id="EED36346.1"/>
    </source>
</evidence>
<feature type="transmembrane region" description="Helical" evidence="4">
    <location>
        <begin position="38"/>
        <end position="58"/>
    </location>
</feature>
<feature type="transmembrane region" description="Helical" evidence="4">
    <location>
        <begin position="93"/>
        <end position="118"/>
    </location>
</feature>